<dbReference type="Proteomes" id="UP000261739">
    <property type="component" value="Unassembled WGS sequence"/>
</dbReference>
<dbReference type="STRING" id="863239.GCA_000213935_00868"/>
<comment type="caution">
    <text evidence="1">The sequence shown here is derived from an EMBL/GenBank/DDBJ whole genome shotgun (WGS) entry which is preliminary data.</text>
</comment>
<organism evidence="1 2">
    <name type="scientific">Corynebacterium nuruki</name>
    <dbReference type="NCBI Taxonomy" id="1032851"/>
    <lineage>
        <taxon>Bacteria</taxon>
        <taxon>Bacillati</taxon>
        <taxon>Actinomycetota</taxon>
        <taxon>Actinomycetes</taxon>
        <taxon>Mycobacteriales</taxon>
        <taxon>Corynebacteriaceae</taxon>
        <taxon>Corynebacterium</taxon>
    </lineage>
</organism>
<feature type="non-terminal residue" evidence="1">
    <location>
        <position position="1"/>
    </location>
</feature>
<dbReference type="Pfam" id="PF03583">
    <property type="entry name" value="LIP"/>
    <property type="match status" value="1"/>
</dbReference>
<dbReference type="InterPro" id="IPR029058">
    <property type="entry name" value="AB_hydrolase_fold"/>
</dbReference>
<dbReference type="Gene3D" id="3.40.50.1820">
    <property type="entry name" value="alpha/beta hydrolase"/>
    <property type="match status" value="1"/>
</dbReference>
<dbReference type="SUPFAM" id="SSF53474">
    <property type="entry name" value="alpha/beta-Hydrolases"/>
    <property type="match status" value="1"/>
</dbReference>
<gene>
    <name evidence="1" type="ORF">DIW82_05100</name>
</gene>
<evidence type="ECO:0000313" key="1">
    <source>
        <dbReference type="EMBL" id="HCT14177.1"/>
    </source>
</evidence>
<dbReference type="PANTHER" id="PTHR34853">
    <property type="match status" value="1"/>
</dbReference>
<sequence length="89" mass="9626">YRLGTRPLNAPMLLLSGDHDDVIPHAPVEQLAADYCGLGGTVQFVADPLPQIGEKNAVNHALPMITNSVTAFDWILDRFNGEPAPTTCR</sequence>
<protein>
    <submittedName>
        <fullName evidence="1">Lipase</fullName>
    </submittedName>
</protein>
<accession>A0A3D4SYT5</accession>
<proteinExistence type="predicted"/>
<name>A0A3D4SYT5_9CORY</name>
<dbReference type="EMBL" id="DQID01000141">
    <property type="protein sequence ID" value="HCT14177.1"/>
    <property type="molecule type" value="Genomic_DNA"/>
</dbReference>
<dbReference type="AlphaFoldDB" id="A0A3D4SYT5"/>
<dbReference type="GO" id="GO:0004806">
    <property type="term" value="F:triacylglycerol lipase activity"/>
    <property type="evidence" value="ECO:0007669"/>
    <property type="project" value="InterPro"/>
</dbReference>
<evidence type="ECO:0000313" key="2">
    <source>
        <dbReference type="Proteomes" id="UP000261739"/>
    </source>
</evidence>
<dbReference type="InterPro" id="IPR005152">
    <property type="entry name" value="Lipase_secreted"/>
</dbReference>
<reference evidence="1 2" key="1">
    <citation type="journal article" date="2018" name="Nat. Biotechnol.">
        <title>A standardized bacterial taxonomy based on genome phylogeny substantially revises the tree of life.</title>
        <authorList>
            <person name="Parks D.H."/>
            <person name="Chuvochina M."/>
            <person name="Waite D.W."/>
            <person name="Rinke C."/>
            <person name="Skarshewski A."/>
            <person name="Chaumeil P.A."/>
            <person name="Hugenholtz P."/>
        </authorList>
    </citation>
    <scope>NUCLEOTIDE SEQUENCE [LARGE SCALE GENOMIC DNA]</scope>
    <source>
        <strain evidence="1">UBA11247</strain>
    </source>
</reference>
<dbReference type="PANTHER" id="PTHR34853:SF1">
    <property type="entry name" value="LIPASE 5"/>
    <property type="match status" value="1"/>
</dbReference>
<dbReference type="GO" id="GO:0016042">
    <property type="term" value="P:lipid catabolic process"/>
    <property type="evidence" value="ECO:0007669"/>
    <property type="project" value="InterPro"/>
</dbReference>